<feature type="domain" description="DUF6534" evidence="3">
    <location>
        <begin position="204"/>
        <end position="275"/>
    </location>
</feature>
<dbReference type="OMA" id="CAIVTIQ"/>
<dbReference type="PANTHER" id="PTHR40465">
    <property type="entry name" value="CHROMOSOME 1, WHOLE GENOME SHOTGUN SEQUENCE"/>
    <property type="match status" value="1"/>
</dbReference>
<evidence type="ECO:0000313" key="4">
    <source>
        <dbReference type="EMBL" id="CDO74979.1"/>
    </source>
</evidence>
<comment type="caution">
    <text evidence="4">The sequence shown here is derived from an EMBL/GenBank/DDBJ whole genome shotgun (WGS) entry which is preliminary data.</text>
</comment>
<feature type="transmembrane region" description="Helical" evidence="2">
    <location>
        <begin position="197"/>
        <end position="220"/>
    </location>
</feature>
<keyword evidence="5" id="KW-1185">Reference proteome</keyword>
<feature type="region of interest" description="Disordered" evidence="1">
    <location>
        <begin position="329"/>
        <end position="376"/>
    </location>
</feature>
<gene>
    <name evidence="4" type="ORF">BN946_scf184945.g51</name>
</gene>
<accession>A0A060SRY4</accession>
<dbReference type="OrthoDB" id="2755316at2759"/>
<dbReference type="PANTHER" id="PTHR40465:SF1">
    <property type="entry name" value="DUF6534 DOMAIN-CONTAINING PROTEIN"/>
    <property type="match status" value="1"/>
</dbReference>
<feature type="transmembrane region" description="Helical" evidence="2">
    <location>
        <begin position="92"/>
        <end position="113"/>
    </location>
</feature>
<dbReference type="Pfam" id="PF20152">
    <property type="entry name" value="DUF6534"/>
    <property type="match status" value="1"/>
</dbReference>
<feature type="transmembrane region" description="Helical" evidence="2">
    <location>
        <begin position="120"/>
        <end position="137"/>
    </location>
</feature>
<keyword evidence="2" id="KW-0812">Transmembrane</keyword>
<feature type="transmembrane region" description="Helical" evidence="2">
    <location>
        <begin position="49"/>
        <end position="72"/>
    </location>
</feature>
<keyword evidence="2" id="KW-0472">Membrane</keyword>
<sequence length="376" mass="40711">MVNPAVFFDVTIGVTLVGLGGTAGLFGVSTAQALWYYKTYPRDRKSIKILVGTIWGFDAFHLVLYGVTMWTYLVEKQVQALGPTSLPWESSAQLLCNACAIVTIQLFYTYRIWTLSKSGLLAAMLAIVVLGDFGGSSDTHVYNGTKGTPSQLLLSRFSSRGEHRADPIIRFPEILTVHDSIMTDDVQDFIGLANFDIALSSVTATADVLLSGTLVILLAMSRTGSAGFLQSSVFAIFSLIAVIVLPTTAIYVMFYYIGTRLYSVSLLATLNARASLRIQAERIGHASLPRLSSISLSRKSAVWDGTQLGALPRDVVIAIQHDAELALEDEHAKKEASHGPRREGAEEASPAGDDSASSLRPWEPVKKASFSEMDVP</sequence>
<keyword evidence="2" id="KW-1133">Transmembrane helix</keyword>
<feature type="compositionally biased region" description="Basic and acidic residues" evidence="1">
    <location>
        <begin position="329"/>
        <end position="345"/>
    </location>
</feature>
<organism evidence="4 5">
    <name type="scientific">Pycnoporus cinnabarinus</name>
    <name type="common">Cinnabar-red polypore</name>
    <name type="synonym">Trametes cinnabarina</name>
    <dbReference type="NCBI Taxonomy" id="5643"/>
    <lineage>
        <taxon>Eukaryota</taxon>
        <taxon>Fungi</taxon>
        <taxon>Dikarya</taxon>
        <taxon>Basidiomycota</taxon>
        <taxon>Agaricomycotina</taxon>
        <taxon>Agaricomycetes</taxon>
        <taxon>Polyporales</taxon>
        <taxon>Polyporaceae</taxon>
        <taxon>Trametes</taxon>
    </lineage>
</organism>
<dbReference type="InterPro" id="IPR045339">
    <property type="entry name" value="DUF6534"/>
</dbReference>
<evidence type="ECO:0000259" key="3">
    <source>
        <dbReference type="Pfam" id="PF20152"/>
    </source>
</evidence>
<dbReference type="HOGENOM" id="CLU_046025_5_4_1"/>
<evidence type="ECO:0000256" key="1">
    <source>
        <dbReference type="SAM" id="MobiDB-lite"/>
    </source>
</evidence>
<evidence type="ECO:0000313" key="5">
    <source>
        <dbReference type="Proteomes" id="UP000029665"/>
    </source>
</evidence>
<protein>
    <recommendedName>
        <fullName evidence="3">DUF6534 domain-containing protein</fullName>
    </recommendedName>
</protein>
<reference evidence="4" key="1">
    <citation type="submission" date="2014-01" db="EMBL/GenBank/DDBJ databases">
        <title>The genome of the white-rot fungus Pycnoporus cinnabarinus: a basidiomycete model with a versatile arsenal for lignocellulosic biomass breakdown.</title>
        <authorList>
            <person name="Levasseur A."/>
            <person name="Lomascolo A."/>
            <person name="Ruiz-Duenas F.J."/>
            <person name="Uzan E."/>
            <person name="Piumi F."/>
            <person name="Kues U."/>
            <person name="Ram A.F.J."/>
            <person name="Murat C."/>
            <person name="Haon M."/>
            <person name="Benoit I."/>
            <person name="Arfi Y."/>
            <person name="Chevret D."/>
            <person name="Drula E."/>
            <person name="Kwon M.J."/>
            <person name="Gouret P."/>
            <person name="Lesage-Meessen L."/>
            <person name="Lombard V."/>
            <person name="Mariette J."/>
            <person name="Noirot C."/>
            <person name="Park J."/>
            <person name="Patyshakuliyeva A."/>
            <person name="Wieneger R.A.B."/>
            <person name="Wosten H.A.B."/>
            <person name="Martin F."/>
            <person name="Coutinho P.M."/>
            <person name="de Vries R."/>
            <person name="Martinez A.T."/>
            <person name="Klopp C."/>
            <person name="Pontarotti P."/>
            <person name="Henrissat B."/>
            <person name="Record E."/>
        </authorList>
    </citation>
    <scope>NUCLEOTIDE SEQUENCE [LARGE SCALE GENOMIC DNA]</scope>
    <source>
        <strain evidence="4">BRFM137</strain>
    </source>
</reference>
<dbReference type="Proteomes" id="UP000029665">
    <property type="component" value="Unassembled WGS sequence"/>
</dbReference>
<dbReference type="EMBL" id="CCBP010000229">
    <property type="protein sequence ID" value="CDO74979.1"/>
    <property type="molecule type" value="Genomic_DNA"/>
</dbReference>
<name>A0A060SRY4_PYCCI</name>
<feature type="transmembrane region" description="Helical" evidence="2">
    <location>
        <begin position="12"/>
        <end position="37"/>
    </location>
</feature>
<dbReference type="AlphaFoldDB" id="A0A060SRY4"/>
<evidence type="ECO:0000256" key="2">
    <source>
        <dbReference type="SAM" id="Phobius"/>
    </source>
</evidence>
<proteinExistence type="predicted"/>
<dbReference type="STRING" id="5643.A0A060SRY4"/>
<feature type="transmembrane region" description="Helical" evidence="2">
    <location>
        <begin position="232"/>
        <end position="257"/>
    </location>
</feature>